<dbReference type="PANTHER" id="PTHR32479:SF17">
    <property type="entry name" value="GLYCOLATE OXIDASE IRON-SULFUR SUBUNIT"/>
    <property type="match status" value="1"/>
</dbReference>
<keyword evidence="6" id="KW-0249">Electron transport</keyword>
<dbReference type="STRING" id="1235591.CAK95_13030"/>
<gene>
    <name evidence="7" type="ORF">CAK95_13030</name>
</gene>
<reference evidence="7 8" key="1">
    <citation type="submission" date="2017-05" db="EMBL/GenBank/DDBJ databases">
        <title>Full genome sequence of Pseudorhodoplanes sinuspersici.</title>
        <authorList>
            <person name="Dastgheib S.M.M."/>
            <person name="Shavandi M."/>
            <person name="Tirandaz H."/>
        </authorList>
    </citation>
    <scope>NUCLEOTIDE SEQUENCE [LARGE SCALE GENOMIC DNA]</scope>
    <source>
        <strain evidence="7 8">RIPI110</strain>
    </source>
</reference>
<dbReference type="InterPro" id="IPR017896">
    <property type="entry name" value="4Fe4S_Fe-S-bd"/>
</dbReference>
<dbReference type="SUPFAM" id="SSF54862">
    <property type="entry name" value="4Fe-4S ferredoxins"/>
    <property type="match status" value="1"/>
</dbReference>
<evidence type="ECO:0000256" key="5">
    <source>
        <dbReference type="ARBA" id="ARBA00023014"/>
    </source>
</evidence>
<comment type="cofactor">
    <cofactor evidence="6">
        <name>[4Fe-4S] cluster</name>
        <dbReference type="ChEBI" id="CHEBI:49883"/>
    </cofactor>
    <text evidence="6">Binds 2 [4Fe-4S] clusters.</text>
</comment>
<name>A0A1W6ZR81_9HYPH</name>
<evidence type="ECO:0000256" key="1">
    <source>
        <dbReference type="ARBA" id="ARBA00022485"/>
    </source>
</evidence>
<keyword evidence="5 6" id="KW-0411">Iron-sulfur</keyword>
<comment type="function">
    <text evidence="6">Component of a complex that catalyzes the oxidation of glycolate to glyoxylate.</text>
</comment>
<accession>A0A1W6ZR81</accession>
<dbReference type="PANTHER" id="PTHR32479">
    <property type="entry name" value="GLYCOLATE OXIDASE IRON-SULFUR SUBUNIT"/>
    <property type="match status" value="1"/>
</dbReference>
<dbReference type="FunFam" id="1.10.1060.10:FF:000012">
    <property type="entry name" value="Glycolate oxidase iron-sulfur subunit"/>
    <property type="match status" value="1"/>
</dbReference>
<evidence type="ECO:0000313" key="8">
    <source>
        <dbReference type="Proteomes" id="UP000194137"/>
    </source>
</evidence>
<dbReference type="InterPro" id="IPR009051">
    <property type="entry name" value="Helical_ferredxn"/>
</dbReference>
<dbReference type="EC" id="1.1.99.14" evidence="6"/>
<keyword evidence="2 6" id="KW-0479">Metal-binding</keyword>
<dbReference type="Gene3D" id="1.10.1060.10">
    <property type="entry name" value="Alpha-helical ferredoxin"/>
    <property type="match status" value="1"/>
</dbReference>
<keyword evidence="1 6" id="KW-0004">4Fe-4S</keyword>
<dbReference type="PIRSF" id="PIRSF000139">
    <property type="entry name" value="Glc_ox_4Fe-4S"/>
    <property type="match status" value="1"/>
</dbReference>
<dbReference type="Pfam" id="PF02754">
    <property type="entry name" value="CCG"/>
    <property type="match status" value="2"/>
</dbReference>
<dbReference type="Proteomes" id="UP000194137">
    <property type="component" value="Chromosome"/>
</dbReference>
<dbReference type="PROSITE" id="PS00198">
    <property type="entry name" value="4FE4S_FER_1"/>
    <property type="match status" value="1"/>
</dbReference>
<dbReference type="GO" id="GO:0046872">
    <property type="term" value="F:metal ion binding"/>
    <property type="evidence" value="ECO:0007669"/>
    <property type="project" value="UniProtKB-UniRule"/>
</dbReference>
<protein>
    <recommendedName>
        <fullName evidence="6">Glycolate oxidase iron-sulfur subunit</fullName>
        <ecNumber evidence="6">1.1.99.14</ecNumber>
    </recommendedName>
</protein>
<dbReference type="InterPro" id="IPR004017">
    <property type="entry name" value="Cys_rich_dom"/>
</dbReference>
<sequence>MQTHFSLAQLADPAIAESNKILRACVHCGFCTATCPTYVLLGDELDSPRGRIYLIKEMLEKDRPATSDVVKHVDRCLSCLACMTTCPSGVHYMHLVDHARAHIETTYKRPFRDRLVRWLLATVLPYPGRLRVALATAWLAKPFAPLLTMAGLRPLAAMLSLAPKATPVPHERRTVYPAEGERKGRVAMLSGCANQVLGAHINDATIRLLNRKGIEVVTPADEGCCGALVHHMGREHQAHAQAKANIDVWTAEMNGEGLDAIVINVSGCGTMVKDYGFMLRNEPAYAAKAAQVSALAKDISEYLASLPQDEPLPSSGLTVAYHAACSLQHGQRITRQPKELLARYGFIVKDIAEGHLCCGSAGTYNILQSEIAQSLRDRKIANIAQVNPDVIAAGNIGCMTQIASGTSIPVVHPVELIDWATGGPRPAGLTGRAHTMPSADPATATSFALV</sequence>
<dbReference type="EMBL" id="CP021112">
    <property type="protein sequence ID" value="ARP99903.1"/>
    <property type="molecule type" value="Genomic_DNA"/>
</dbReference>
<comment type="catalytic activity">
    <reaction evidence="6">
        <text>(R)-lactate + A = pyruvate + AH2</text>
        <dbReference type="Rhea" id="RHEA:15089"/>
        <dbReference type="ChEBI" id="CHEBI:13193"/>
        <dbReference type="ChEBI" id="CHEBI:15361"/>
        <dbReference type="ChEBI" id="CHEBI:16004"/>
        <dbReference type="ChEBI" id="CHEBI:17499"/>
    </reaction>
</comment>
<keyword evidence="6" id="KW-0813">Transport</keyword>
<evidence type="ECO:0000256" key="6">
    <source>
        <dbReference type="PIRNR" id="PIRNR000139"/>
    </source>
</evidence>
<dbReference type="InterPro" id="IPR017900">
    <property type="entry name" value="4Fe4S_Fe_S_CS"/>
</dbReference>
<dbReference type="OrthoDB" id="9765258at2"/>
<evidence type="ECO:0000256" key="3">
    <source>
        <dbReference type="ARBA" id="ARBA00022737"/>
    </source>
</evidence>
<dbReference type="InterPro" id="IPR012257">
    <property type="entry name" value="Glc_ox_4Fe-4S"/>
</dbReference>
<dbReference type="GO" id="GO:0051539">
    <property type="term" value="F:4 iron, 4 sulfur cluster binding"/>
    <property type="evidence" value="ECO:0007669"/>
    <property type="project" value="UniProtKB-UniRule"/>
</dbReference>
<organism evidence="7 8">
    <name type="scientific">Pseudorhodoplanes sinuspersici</name>
    <dbReference type="NCBI Taxonomy" id="1235591"/>
    <lineage>
        <taxon>Bacteria</taxon>
        <taxon>Pseudomonadati</taxon>
        <taxon>Pseudomonadota</taxon>
        <taxon>Alphaproteobacteria</taxon>
        <taxon>Hyphomicrobiales</taxon>
        <taxon>Pseudorhodoplanes</taxon>
    </lineage>
</organism>
<comment type="catalytic activity">
    <reaction evidence="6">
        <text>glycolate + A = glyoxylate + AH2</text>
        <dbReference type="Rhea" id="RHEA:21264"/>
        <dbReference type="ChEBI" id="CHEBI:13193"/>
        <dbReference type="ChEBI" id="CHEBI:17499"/>
        <dbReference type="ChEBI" id="CHEBI:29805"/>
        <dbReference type="ChEBI" id="CHEBI:36655"/>
        <dbReference type="EC" id="1.1.99.14"/>
    </reaction>
</comment>
<evidence type="ECO:0000256" key="2">
    <source>
        <dbReference type="ARBA" id="ARBA00022723"/>
    </source>
</evidence>
<proteinExistence type="predicted"/>
<keyword evidence="3" id="KW-0677">Repeat</keyword>
<evidence type="ECO:0000256" key="4">
    <source>
        <dbReference type="ARBA" id="ARBA00023004"/>
    </source>
</evidence>
<evidence type="ECO:0000313" key="7">
    <source>
        <dbReference type="EMBL" id="ARP99903.1"/>
    </source>
</evidence>
<dbReference type="NCBIfam" id="NF008434">
    <property type="entry name" value="PRK11274.1"/>
    <property type="match status" value="1"/>
</dbReference>
<dbReference type="GO" id="GO:0019154">
    <property type="term" value="F:glycolate dehydrogenase activity"/>
    <property type="evidence" value="ECO:0007669"/>
    <property type="project" value="UniProtKB-EC"/>
</dbReference>
<dbReference type="Pfam" id="PF13183">
    <property type="entry name" value="Fer4_8"/>
    <property type="match status" value="1"/>
</dbReference>
<dbReference type="PROSITE" id="PS51379">
    <property type="entry name" value="4FE4S_FER_2"/>
    <property type="match status" value="2"/>
</dbReference>
<keyword evidence="8" id="KW-1185">Reference proteome</keyword>
<dbReference type="KEGG" id="psin:CAK95_13030"/>
<dbReference type="RefSeq" id="WP_086088308.1">
    <property type="nucleotide sequence ID" value="NZ_CP021112.1"/>
</dbReference>
<keyword evidence="4 6" id="KW-0408">Iron</keyword>
<dbReference type="AlphaFoldDB" id="A0A1W6ZR81"/>